<accession>A0A8J2UBI7</accession>
<dbReference type="InterPro" id="IPR000415">
    <property type="entry name" value="Nitroreductase-like"/>
</dbReference>
<dbReference type="SUPFAM" id="SSF55469">
    <property type="entry name" value="FMN-dependent nitroreductase-like"/>
    <property type="match status" value="1"/>
</dbReference>
<evidence type="ECO:0000313" key="8">
    <source>
        <dbReference type="Proteomes" id="UP000607559"/>
    </source>
</evidence>
<feature type="domain" description="Nitroreductase" evidence="6">
    <location>
        <begin position="8"/>
        <end position="184"/>
    </location>
</feature>
<dbReference type="InterPro" id="IPR029479">
    <property type="entry name" value="Nitroreductase"/>
</dbReference>
<dbReference type="PANTHER" id="PTHR43673">
    <property type="entry name" value="NAD(P)H NITROREDUCTASE YDGI-RELATED"/>
    <property type="match status" value="1"/>
</dbReference>
<proteinExistence type="inferred from homology"/>
<comment type="caution">
    <text evidence="7">The sequence shown here is derived from an EMBL/GenBank/DDBJ whole genome shotgun (WGS) entry which is preliminary data.</text>
</comment>
<dbReference type="Proteomes" id="UP000607559">
    <property type="component" value="Unassembled WGS sequence"/>
</dbReference>
<dbReference type="GO" id="GO:0016491">
    <property type="term" value="F:oxidoreductase activity"/>
    <property type="evidence" value="ECO:0007669"/>
    <property type="project" value="UniProtKB-KW"/>
</dbReference>
<gene>
    <name evidence="7" type="ORF">GCM10011511_16770</name>
</gene>
<reference evidence="7" key="1">
    <citation type="journal article" date="2014" name="Int. J. Syst. Evol. Microbiol.">
        <title>Complete genome sequence of Corynebacterium casei LMG S-19264T (=DSM 44701T), isolated from a smear-ripened cheese.</title>
        <authorList>
            <consortium name="US DOE Joint Genome Institute (JGI-PGF)"/>
            <person name="Walter F."/>
            <person name="Albersmeier A."/>
            <person name="Kalinowski J."/>
            <person name="Ruckert C."/>
        </authorList>
    </citation>
    <scope>NUCLEOTIDE SEQUENCE</scope>
    <source>
        <strain evidence="7">CGMCC 1.15448</strain>
    </source>
</reference>
<keyword evidence="5" id="KW-0560">Oxidoreductase</keyword>
<comment type="similarity">
    <text evidence="2">Belongs to the nitroreductase family.</text>
</comment>
<dbReference type="RefSeq" id="WP_188930570.1">
    <property type="nucleotide sequence ID" value="NZ_BMJC01000002.1"/>
</dbReference>
<evidence type="ECO:0000256" key="5">
    <source>
        <dbReference type="ARBA" id="ARBA00023002"/>
    </source>
</evidence>
<evidence type="ECO:0000256" key="1">
    <source>
        <dbReference type="ARBA" id="ARBA00001917"/>
    </source>
</evidence>
<name>A0A8J2UBI7_9BACT</name>
<protein>
    <submittedName>
        <fullName evidence="7">Nitroreductase</fullName>
    </submittedName>
</protein>
<dbReference type="Gene3D" id="3.40.109.10">
    <property type="entry name" value="NADH Oxidase"/>
    <property type="match status" value="1"/>
</dbReference>
<keyword evidence="8" id="KW-1185">Reference proteome</keyword>
<evidence type="ECO:0000259" key="6">
    <source>
        <dbReference type="Pfam" id="PF00881"/>
    </source>
</evidence>
<organism evidence="7 8">
    <name type="scientific">Puia dinghuensis</name>
    <dbReference type="NCBI Taxonomy" id="1792502"/>
    <lineage>
        <taxon>Bacteria</taxon>
        <taxon>Pseudomonadati</taxon>
        <taxon>Bacteroidota</taxon>
        <taxon>Chitinophagia</taxon>
        <taxon>Chitinophagales</taxon>
        <taxon>Chitinophagaceae</taxon>
        <taxon>Puia</taxon>
    </lineage>
</organism>
<dbReference type="PANTHER" id="PTHR43673:SF2">
    <property type="entry name" value="NITROREDUCTASE"/>
    <property type="match status" value="1"/>
</dbReference>
<evidence type="ECO:0000256" key="2">
    <source>
        <dbReference type="ARBA" id="ARBA00007118"/>
    </source>
</evidence>
<keyword evidence="3" id="KW-0285">Flavoprotein</keyword>
<keyword evidence="4" id="KW-0288">FMN</keyword>
<comment type="cofactor">
    <cofactor evidence="1">
        <name>FMN</name>
        <dbReference type="ChEBI" id="CHEBI:58210"/>
    </cofactor>
</comment>
<reference evidence="7" key="2">
    <citation type="submission" date="2020-09" db="EMBL/GenBank/DDBJ databases">
        <authorList>
            <person name="Sun Q."/>
            <person name="Zhou Y."/>
        </authorList>
    </citation>
    <scope>NUCLEOTIDE SEQUENCE</scope>
    <source>
        <strain evidence="7">CGMCC 1.15448</strain>
    </source>
</reference>
<evidence type="ECO:0000256" key="4">
    <source>
        <dbReference type="ARBA" id="ARBA00022643"/>
    </source>
</evidence>
<evidence type="ECO:0000256" key="3">
    <source>
        <dbReference type="ARBA" id="ARBA00022630"/>
    </source>
</evidence>
<dbReference type="Pfam" id="PF00881">
    <property type="entry name" value="Nitroreductase"/>
    <property type="match status" value="1"/>
</dbReference>
<dbReference type="EMBL" id="BMJC01000002">
    <property type="protein sequence ID" value="GGA94111.1"/>
    <property type="molecule type" value="Genomic_DNA"/>
</dbReference>
<evidence type="ECO:0000313" key="7">
    <source>
        <dbReference type="EMBL" id="GGA94111.1"/>
    </source>
</evidence>
<sequence>MSLLDALQWRYATKRMTGEQLPQEKVDTILEAVRLAPTSNGLQPFTILQITDKQLLEKIKPIANNQPQIVEASHLLIFAAWEDVTAQRIDAVYDHIASERNLAPGAQKEYVDKLKARFAGYTPEFRAQWAARQTYIALGLAIAAAALEEVDAAPMEGFRNAELDQLLGLPQKRLRSYALMALGYRDAANDKYGQLKKVRRPKEELIIEL</sequence>
<dbReference type="AlphaFoldDB" id="A0A8J2UBI7"/>